<feature type="chain" id="PRO_5015933867" evidence="1">
    <location>
        <begin position="23"/>
        <end position="312"/>
    </location>
</feature>
<accession>A0A2V2LGP2</accession>
<evidence type="ECO:0000256" key="1">
    <source>
        <dbReference type="SAM" id="SignalP"/>
    </source>
</evidence>
<organism evidence="2 3">
    <name type="scientific">Meridianimarinicoccus roseus</name>
    <dbReference type="NCBI Taxonomy" id="2072018"/>
    <lineage>
        <taxon>Bacteria</taxon>
        <taxon>Pseudomonadati</taxon>
        <taxon>Pseudomonadota</taxon>
        <taxon>Alphaproteobacteria</taxon>
        <taxon>Rhodobacterales</taxon>
        <taxon>Paracoccaceae</taxon>
        <taxon>Meridianimarinicoccus</taxon>
    </lineage>
</organism>
<dbReference type="RefSeq" id="WP_109811145.1">
    <property type="nucleotide sequence ID" value="NZ_QGKU01000030.1"/>
</dbReference>
<sequence>MLRRAACALALLLAGAAGGATAQMYTEAERARVMARAAPNLQAVLERDIIGNLPRAERPRAASIRLVFPPSGPSPLSFYADPRSRVIHFPQDSIRFLDDIATLFAWFESRGCAPGMIQTYLWALLRDGRPLPAPLRAFAIDREVALADPFTNDVSGKIYSSALQFILAHEVGHLMLDHRGGLSGAQSQAQEIAADAFAADHFARLGAMPLGVLFYYMAAWWQDPLAEAAPGSTHPVSPDRIATLATRFQADPMAFAHSEPDPARGAALVRDVAGDMATLARLAASDGMLSLLPLGLERDFPLSRLATACPTG</sequence>
<evidence type="ECO:0000313" key="3">
    <source>
        <dbReference type="Proteomes" id="UP000245680"/>
    </source>
</evidence>
<reference evidence="2 3" key="1">
    <citation type="submission" date="2018-05" db="EMBL/GenBank/DDBJ databases">
        <title>Rhodobacteraceae gen. nov., sp. nov. isolated from sea water.</title>
        <authorList>
            <person name="Ren Y."/>
        </authorList>
    </citation>
    <scope>NUCLEOTIDE SEQUENCE [LARGE SCALE GENOMIC DNA]</scope>
    <source>
        <strain evidence="2 3">TG-679</strain>
    </source>
</reference>
<dbReference type="AlphaFoldDB" id="A0A2V2LGP2"/>
<comment type="caution">
    <text evidence="2">The sequence shown here is derived from an EMBL/GenBank/DDBJ whole genome shotgun (WGS) entry which is preliminary data.</text>
</comment>
<gene>
    <name evidence="2" type="ORF">DKT77_07785</name>
</gene>
<name>A0A2V2LGP2_9RHOB</name>
<feature type="signal peptide" evidence="1">
    <location>
        <begin position="1"/>
        <end position="22"/>
    </location>
</feature>
<dbReference type="EMBL" id="QGKU01000030">
    <property type="protein sequence ID" value="PWR03111.1"/>
    <property type="molecule type" value="Genomic_DNA"/>
</dbReference>
<dbReference type="OrthoDB" id="7828098at2"/>
<protein>
    <submittedName>
        <fullName evidence="2">Uncharacterized protein</fullName>
    </submittedName>
</protein>
<keyword evidence="1" id="KW-0732">Signal</keyword>
<keyword evidence="3" id="KW-1185">Reference proteome</keyword>
<dbReference type="Proteomes" id="UP000245680">
    <property type="component" value="Unassembled WGS sequence"/>
</dbReference>
<evidence type="ECO:0000313" key="2">
    <source>
        <dbReference type="EMBL" id="PWR03111.1"/>
    </source>
</evidence>
<proteinExistence type="predicted"/>